<keyword evidence="3 5" id="KW-1133">Transmembrane helix</keyword>
<name>A0A8P0S9F7_CANLF</name>
<keyword evidence="4 5" id="KW-0472">Membrane</keyword>
<reference evidence="6 7" key="1">
    <citation type="journal article" date="2005" name="Nature">
        <title>Genome sequence, comparative analysis and haplotype structure of the domestic dog.</title>
        <authorList>
            <consortium name="Broad Sequencing Platform"/>
            <person name="Lindblad-Toh K."/>
            <person name="Wade C.M."/>
            <person name="Mikkelsen T.S."/>
            <person name="Karlsson E.K."/>
            <person name="Jaffe D.B."/>
            <person name="Kamal M."/>
            <person name="Clamp M."/>
            <person name="Chang J.L."/>
            <person name="Kulbokas E.J. III"/>
            <person name="Zody M.C."/>
            <person name="Mauceli E."/>
            <person name="Xie X."/>
            <person name="Breen M."/>
            <person name="Wayne R.K."/>
            <person name="Ostrander E.A."/>
            <person name="Ponting C.P."/>
            <person name="Galibert F."/>
            <person name="Smith D.R."/>
            <person name="DeJong P.J."/>
            <person name="Kirkness E."/>
            <person name="Alvarez P."/>
            <person name="Biagi T."/>
            <person name="Brockman W."/>
            <person name="Butler J."/>
            <person name="Chin C.W."/>
            <person name="Cook A."/>
            <person name="Cuff J."/>
            <person name="Daly M.J."/>
            <person name="DeCaprio D."/>
            <person name="Gnerre S."/>
            <person name="Grabherr M."/>
            <person name="Kellis M."/>
            <person name="Kleber M."/>
            <person name="Bardeleben C."/>
            <person name="Goodstadt L."/>
            <person name="Heger A."/>
            <person name="Hitte C."/>
            <person name="Kim L."/>
            <person name="Koepfli K.P."/>
            <person name="Parker H.G."/>
            <person name="Pollinger J.P."/>
            <person name="Searle S.M."/>
            <person name="Sutter N.B."/>
            <person name="Thomas R."/>
            <person name="Webber C."/>
            <person name="Baldwin J."/>
            <person name="Abebe A."/>
            <person name="Abouelleil A."/>
            <person name="Aftuck L."/>
            <person name="Ait-Zahra M."/>
            <person name="Aldredge T."/>
            <person name="Allen N."/>
            <person name="An P."/>
            <person name="Anderson S."/>
            <person name="Antoine C."/>
            <person name="Arachchi H."/>
            <person name="Aslam A."/>
            <person name="Ayotte L."/>
            <person name="Bachantsang P."/>
            <person name="Barry A."/>
            <person name="Bayul T."/>
            <person name="Benamara M."/>
            <person name="Berlin A."/>
            <person name="Bessette D."/>
            <person name="Blitshteyn B."/>
            <person name="Bloom T."/>
            <person name="Blye J."/>
            <person name="Boguslavskiy L."/>
            <person name="Bonnet C."/>
            <person name="Boukhgalter B."/>
            <person name="Brown A."/>
            <person name="Cahill P."/>
            <person name="Calixte N."/>
            <person name="Camarata J."/>
            <person name="Cheshatsang Y."/>
            <person name="Chu J."/>
            <person name="Citroen M."/>
            <person name="Collymore A."/>
            <person name="Cooke P."/>
            <person name="Dawoe T."/>
            <person name="Daza R."/>
            <person name="Decktor K."/>
            <person name="DeGray S."/>
            <person name="Dhargay N."/>
            <person name="Dooley K."/>
            <person name="Dooley K."/>
            <person name="Dorje P."/>
            <person name="Dorjee K."/>
            <person name="Dorris L."/>
            <person name="Duffey N."/>
            <person name="Dupes A."/>
            <person name="Egbiremolen O."/>
            <person name="Elong R."/>
            <person name="Falk J."/>
            <person name="Farina A."/>
            <person name="Faro S."/>
            <person name="Ferguson D."/>
            <person name="Ferreira P."/>
            <person name="Fisher S."/>
            <person name="FitzGerald M."/>
            <person name="Foley K."/>
            <person name="Foley C."/>
            <person name="Franke A."/>
            <person name="Friedrich D."/>
            <person name="Gage D."/>
            <person name="Garber M."/>
            <person name="Gearin G."/>
            <person name="Giannoukos G."/>
            <person name="Goode T."/>
            <person name="Goyette A."/>
            <person name="Graham J."/>
            <person name="Grandbois E."/>
            <person name="Gyaltsen K."/>
            <person name="Hafez N."/>
            <person name="Hagopian D."/>
            <person name="Hagos B."/>
            <person name="Hall J."/>
            <person name="Healy C."/>
            <person name="Hegarty R."/>
            <person name="Honan T."/>
            <person name="Horn A."/>
            <person name="Houde N."/>
            <person name="Hughes L."/>
            <person name="Hunnicutt L."/>
            <person name="Husby M."/>
            <person name="Jester B."/>
            <person name="Jones C."/>
            <person name="Kamat A."/>
            <person name="Kanga B."/>
            <person name="Kells C."/>
            <person name="Khazanovich D."/>
            <person name="Kieu A.C."/>
            <person name="Kisner P."/>
            <person name="Kumar M."/>
            <person name="Lance K."/>
            <person name="Landers T."/>
            <person name="Lara M."/>
            <person name="Lee W."/>
            <person name="Leger J.P."/>
            <person name="Lennon N."/>
            <person name="Leuper L."/>
            <person name="LeVine S."/>
            <person name="Liu J."/>
            <person name="Liu X."/>
            <person name="Lokyitsang Y."/>
            <person name="Lokyitsang T."/>
            <person name="Lui A."/>
            <person name="Macdonald J."/>
            <person name="Major J."/>
            <person name="Marabella R."/>
            <person name="Maru K."/>
            <person name="Matthews C."/>
            <person name="McDonough S."/>
            <person name="Mehta T."/>
            <person name="Meldrim J."/>
            <person name="Melnikov A."/>
            <person name="Meneus L."/>
            <person name="Mihalev A."/>
            <person name="Mihova T."/>
            <person name="Miller K."/>
            <person name="Mittelman R."/>
            <person name="Mlenga V."/>
            <person name="Mulrain L."/>
            <person name="Munson G."/>
            <person name="Navidi A."/>
            <person name="Naylor J."/>
            <person name="Nguyen T."/>
            <person name="Nguyen N."/>
            <person name="Nguyen C."/>
            <person name="Nguyen T."/>
            <person name="Nicol R."/>
            <person name="Norbu N."/>
            <person name="Norbu C."/>
            <person name="Novod N."/>
            <person name="Nyima T."/>
            <person name="Olandt P."/>
            <person name="O'Neill B."/>
            <person name="O'Neill K."/>
            <person name="Osman S."/>
            <person name="Oyono L."/>
            <person name="Patti C."/>
            <person name="Perrin D."/>
            <person name="Phunkhang P."/>
            <person name="Pierre F."/>
            <person name="Priest M."/>
            <person name="Rachupka A."/>
            <person name="Raghuraman S."/>
            <person name="Rameau R."/>
            <person name="Ray V."/>
            <person name="Raymond C."/>
            <person name="Rege F."/>
            <person name="Rise C."/>
            <person name="Rogers J."/>
            <person name="Rogov P."/>
            <person name="Sahalie J."/>
            <person name="Settipalli S."/>
            <person name="Sharpe T."/>
            <person name="Shea T."/>
            <person name="Sheehan M."/>
            <person name="Sherpa N."/>
            <person name="Shi J."/>
            <person name="Shih D."/>
            <person name="Sloan J."/>
            <person name="Smith C."/>
            <person name="Sparrow T."/>
            <person name="Stalker J."/>
            <person name="Stange-Thomann N."/>
            <person name="Stavropoulos S."/>
            <person name="Stone C."/>
            <person name="Stone S."/>
            <person name="Sykes S."/>
            <person name="Tchuinga P."/>
            <person name="Tenzing P."/>
            <person name="Tesfaye S."/>
            <person name="Thoulutsang D."/>
            <person name="Thoulutsang Y."/>
            <person name="Topham K."/>
            <person name="Topping I."/>
            <person name="Tsamla T."/>
            <person name="Vassiliev H."/>
            <person name="Venkataraman V."/>
            <person name="Vo A."/>
            <person name="Wangchuk T."/>
            <person name="Wangdi T."/>
            <person name="Weiand M."/>
            <person name="Wilkinson J."/>
            <person name="Wilson A."/>
            <person name="Yadav S."/>
            <person name="Yang S."/>
            <person name="Yang X."/>
            <person name="Young G."/>
            <person name="Yu Q."/>
            <person name="Zainoun J."/>
            <person name="Zembek L."/>
            <person name="Zimmer A."/>
            <person name="Lander E.S."/>
        </authorList>
    </citation>
    <scope>NUCLEOTIDE SEQUENCE [LARGE SCALE GENOMIC DNA]</scope>
    <source>
        <strain evidence="6">Boxer</strain>
    </source>
</reference>
<dbReference type="PANTHER" id="PTHR11785:SF340">
    <property type="entry name" value="AROMATIC-PREFERRING AMINO ACID TRANSPORTER"/>
    <property type="match status" value="1"/>
</dbReference>
<reference evidence="6" key="2">
    <citation type="submission" date="2025-08" db="UniProtKB">
        <authorList>
            <consortium name="Ensembl"/>
        </authorList>
    </citation>
    <scope>IDENTIFICATION</scope>
</reference>
<dbReference type="Pfam" id="PF13520">
    <property type="entry name" value="AA_permease_2"/>
    <property type="match status" value="1"/>
</dbReference>
<evidence type="ECO:0000256" key="4">
    <source>
        <dbReference type="ARBA" id="ARBA00023136"/>
    </source>
</evidence>
<dbReference type="Proteomes" id="UP000002254">
    <property type="component" value="Chromosome 17"/>
</dbReference>
<evidence type="ECO:0000256" key="3">
    <source>
        <dbReference type="ARBA" id="ARBA00022989"/>
    </source>
</evidence>
<dbReference type="FunCoup" id="A0A8P0S9F7">
    <property type="interactions" value="2"/>
</dbReference>
<feature type="transmembrane region" description="Helical" evidence="5">
    <location>
        <begin position="132"/>
        <end position="154"/>
    </location>
</feature>
<dbReference type="Ensembl" id="ENSCAFT00000006186.5">
    <property type="protein sequence ID" value="ENSCAFP00000005730.4"/>
    <property type="gene ID" value="ENSCAFG00000003845.5"/>
</dbReference>
<dbReference type="Gene3D" id="1.20.1740.10">
    <property type="entry name" value="Amino acid/polyamine transporter I"/>
    <property type="match status" value="2"/>
</dbReference>
<dbReference type="InterPro" id="IPR002293">
    <property type="entry name" value="AA/rel_permease1"/>
</dbReference>
<sequence length="242" mass="27596">MPCLDCLVCGSAFPKHCVIINSCRKPTRQLPIRASASAQLDTTAIEVLRWREVRKEMVQAGRIGMAFYQGLWSFDGWNNVNYVLEELKNPKQNLVWALMIAIPLVTSLYLLVNISYLLVLSPNELLSSDAMAVSWGFLGWITYGTTISCLLYLRMKKKNLPRPYKVPTVIPVIMLLASLYLVLAPIIDHPQIEFLYIFLFLLSGIPVYFLLVHFQCQPKWLQMATMYLQLLLEVAPAIKNVD</sequence>
<protein>
    <recommendedName>
        <fullName evidence="8">B(0,+)-type amino acid transporter 1-like</fullName>
    </recommendedName>
</protein>
<dbReference type="GO" id="GO:0022857">
    <property type="term" value="F:transmembrane transporter activity"/>
    <property type="evidence" value="ECO:0007669"/>
    <property type="project" value="InterPro"/>
</dbReference>
<keyword evidence="2 5" id="KW-0812">Transmembrane</keyword>
<accession>A0A8P0S9F7</accession>
<dbReference type="AlphaFoldDB" id="A0A8P0S9F7"/>
<dbReference type="PANTHER" id="PTHR11785">
    <property type="entry name" value="AMINO ACID TRANSPORTER"/>
    <property type="match status" value="1"/>
</dbReference>
<feature type="transmembrane region" description="Helical" evidence="5">
    <location>
        <begin position="166"/>
        <end position="187"/>
    </location>
</feature>
<evidence type="ECO:0000256" key="1">
    <source>
        <dbReference type="ARBA" id="ARBA00004141"/>
    </source>
</evidence>
<feature type="transmembrane region" description="Helical" evidence="5">
    <location>
        <begin position="193"/>
        <end position="214"/>
    </location>
</feature>
<evidence type="ECO:0000313" key="6">
    <source>
        <dbReference type="Ensembl" id="ENSCAFP00000005730.4"/>
    </source>
</evidence>
<evidence type="ECO:0008006" key="8">
    <source>
        <dbReference type="Google" id="ProtNLM"/>
    </source>
</evidence>
<proteinExistence type="predicted"/>
<organism evidence="6 7">
    <name type="scientific">Canis lupus familiaris</name>
    <name type="common">Dog</name>
    <name type="synonym">Canis familiaris</name>
    <dbReference type="NCBI Taxonomy" id="9615"/>
    <lineage>
        <taxon>Eukaryota</taxon>
        <taxon>Metazoa</taxon>
        <taxon>Chordata</taxon>
        <taxon>Craniata</taxon>
        <taxon>Vertebrata</taxon>
        <taxon>Euteleostomi</taxon>
        <taxon>Mammalia</taxon>
        <taxon>Eutheria</taxon>
        <taxon>Laurasiatheria</taxon>
        <taxon>Carnivora</taxon>
        <taxon>Caniformia</taxon>
        <taxon>Canidae</taxon>
        <taxon>Canis</taxon>
    </lineage>
</organism>
<evidence type="ECO:0000313" key="7">
    <source>
        <dbReference type="Proteomes" id="UP000002254"/>
    </source>
</evidence>
<evidence type="ECO:0000256" key="5">
    <source>
        <dbReference type="SAM" id="Phobius"/>
    </source>
</evidence>
<feature type="transmembrane region" description="Helical" evidence="5">
    <location>
        <begin position="94"/>
        <end position="112"/>
    </location>
</feature>
<dbReference type="GO" id="GO:0016020">
    <property type="term" value="C:membrane"/>
    <property type="evidence" value="ECO:0007669"/>
    <property type="project" value="UniProtKB-SubCell"/>
</dbReference>
<comment type="subcellular location">
    <subcellularLocation>
        <location evidence="1">Membrane</location>
        <topology evidence="1">Multi-pass membrane protein</topology>
    </subcellularLocation>
</comment>
<gene>
    <name evidence="6" type="primary">LOC482987</name>
</gene>
<dbReference type="InterPro" id="IPR050598">
    <property type="entry name" value="AminoAcid_Transporter"/>
</dbReference>
<evidence type="ECO:0000256" key="2">
    <source>
        <dbReference type="ARBA" id="ARBA00022692"/>
    </source>
</evidence>